<dbReference type="SMART" id="SM01007">
    <property type="entry name" value="Aldolase_II"/>
    <property type="match status" value="1"/>
</dbReference>
<dbReference type="STRING" id="1184609.KILIM_018_00650"/>
<keyword evidence="2" id="KW-0456">Lyase</keyword>
<name>K6WTB9_9MICO</name>
<dbReference type="Proteomes" id="UP000008366">
    <property type="component" value="Unassembled WGS sequence"/>
</dbReference>
<dbReference type="eggNOG" id="COG0235">
    <property type="taxonomic scope" value="Bacteria"/>
</dbReference>
<proteinExistence type="predicted"/>
<evidence type="ECO:0000256" key="1">
    <source>
        <dbReference type="ARBA" id="ARBA00022723"/>
    </source>
</evidence>
<protein>
    <submittedName>
        <fullName evidence="4">Putative aldolase class II protein</fullName>
    </submittedName>
</protein>
<dbReference type="OrthoDB" id="9786287at2"/>
<dbReference type="RefSeq" id="WP_006591849.1">
    <property type="nucleotide sequence ID" value="NZ_BAHD01000018.1"/>
</dbReference>
<organism evidence="4 5">
    <name type="scientific">Kineosphaera limosa NBRC 100340</name>
    <dbReference type="NCBI Taxonomy" id="1184609"/>
    <lineage>
        <taxon>Bacteria</taxon>
        <taxon>Bacillati</taxon>
        <taxon>Actinomycetota</taxon>
        <taxon>Actinomycetes</taxon>
        <taxon>Micrococcales</taxon>
        <taxon>Dermatophilaceae</taxon>
        <taxon>Kineosphaera</taxon>
    </lineage>
</organism>
<evidence type="ECO:0000256" key="2">
    <source>
        <dbReference type="ARBA" id="ARBA00023239"/>
    </source>
</evidence>
<comment type="caution">
    <text evidence="4">The sequence shown here is derived from an EMBL/GenBank/DDBJ whole genome shotgun (WGS) entry which is preliminary data.</text>
</comment>
<dbReference type="PANTHER" id="PTHR22789">
    <property type="entry name" value="FUCULOSE PHOSPHATE ALDOLASE"/>
    <property type="match status" value="1"/>
</dbReference>
<dbReference type="GO" id="GO:0046872">
    <property type="term" value="F:metal ion binding"/>
    <property type="evidence" value="ECO:0007669"/>
    <property type="project" value="UniProtKB-KW"/>
</dbReference>
<reference evidence="4 5" key="1">
    <citation type="submission" date="2012-08" db="EMBL/GenBank/DDBJ databases">
        <title>Whole genome shotgun sequence of Kineosphaera limosa NBRC 100340.</title>
        <authorList>
            <person name="Yoshida I."/>
            <person name="Isaki S."/>
            <person name="Hosoyama A."/>
            <person name="Tsuchikane K."/>
            <person name="Katsumata H."/>
            <person name="Ando Y."/>
            <person name="Ohji S."/>
            <person name="Hamada M."/>
            <person name="Tamura T."/>
            <person name="Yamazoe A."/>
            <person name="Yamazaki S."/>
            <person name="Fujita N."/>
        </authorList>
    </citation>
    <scope>NUCLEOTIDE SEQUENCE [LARGE SCALE GENOMIC DNA]</scope>
    <source>
        <strain evidence="4 5">NBRC 100340</strain>
    </source>
</reference>
<feature type="domain" description="Class II aldolase/adducin N-terminal" evidence="3">
    <location>
        <begin position="14"/>
        <end position="169"/>
    </location>
</feature>
<dbReference type="GO" id="GO:0005829">
    <property type="term" value="C:cytosol"/>
    <property type="evidence" value="ECO:0007669"/>
    <property type="project" value="TreeGrafter"/>
</dbReference>
<dbReference type="EMBL" id="BAHD01000018">
    <property type="protein sequence ID" value="GAB95317.1"/>
    <property type="molecule type" value="Genomic_DNA"/>
</dbReference>
<evidence type="ECO:0000259" key="3">
    <source>
        <dbReference type="SMART" id="SM01007"/>
    </source>
</evidence>
<keyword evidence="1" id="KW-0479">Metal-binding</keyword>
<dbReference type="SUPFAM" id="SSF53639">
    <property type="entry name" value="AraD/HMP-PK domain-like"/>
    <property type="match status" value="1"/>
</dbReference>
<dbReference type="Gene3D" id="3.40.225.10">
    <property type="entry name" value="Class II aldolase/adducin N-terminal domain"/>
    <property type="match status" value="1"/>
</dbReference>
<accession>K6WTB9</accession>
<dbReference type="GO" id="GO:0019323">
    <property type="term" value="P:pentose catabolic process"/>
    <property type="evidence" value="ECO:0007669"/>
    <property type="project" value="TreeGrafter"/>
</dbReference>
<dbReference type="InterPro" id="IPR050197">
    <property type="entry name" value="Aldolase_class_II_sugar_metab"/>
</dbReference>
<gene>
    <name evidence="4" type="ORF">KILIM_018_00650</name>
</gene>
<dbReference type="InterPro" id="IPR001303">
    <property type="entry name" value="Aldolase_II/adducin_N"/>
</dbReference>
<dbReference type="AlphaFoldDB" id="K6WTB9"/>
<dbReference type="GO" id="GO:0016832">
    <property type="term" value="F:aldehyde-lyase activity"/>
    <property type="evidence" value="ECO:0007669"/>
    <property type="project" value="TreeGrafter"/>
</dbReference>
<evidence type="ECO:0000313" key="5">
    <source>
        <dbReference type="Proteomes" id="UP000008366"/>
    </source>
</evidence>
<dbReference type="PANTHER" id="PTHR22789:SF0">
    <property type="entry name" value="3-OXO-TETRONATE 4-PHOSPHATE DECARBOXYLASE-RELATED"/>
    <property type="match status" value="1"/>
</dbReference>
<dbReference type="Pfam" id="PF00596">
    <property type="entry name" value="Aldolase_II"/>
    <property type="match status" value="1"/>
</dbReference>
<sequence length="192" mass="20975">METLTDEQTAGQLDELIAVGGQSVRQGLAQGSGGTVRVLGQDVTRLSATYRSGPTPSSEWKLHSAIYARRPDARAVIHLHPQYSLLLTALGHRIRFITQDHAYYVGSYGQTKYYTNGSDELAETAAAEVADGRHNVVVLGHHGIAALGETVESAFRRALNFEEAAIMTYRALLLGDRDSVFPPEELAKLHHH</sequence>
<dbReference type="InterPro" id="IPR036409">
    <property type="entry name" value="Aldolase_II/adducin_N_sf"/>
</dbReference>
<evidence type="ECO:0000313" key="4">
    <source>
        <dbReference type="EMBL" id="GAB95317.1"/>
    </source>
</evidence>
<keyword evidence="5" id="KW-1185">Reference proteome</keyword>